<protein>
    <submittedName>
        <fullName evidence="4">Uncharacterized protein</fullName>
    </submittedName>
</protein>
<organism evidence="4 5">
    <name type="scientific">Sesamum angolense</name>
    <dbReference type="NCBI Taxonomy" id="2727404"/>
    <lineage>
        <taxon>Eukaryota</taxon>
        <taxon>Viridiplantae</taxon>
        <taxon>Streptophyta</taxon>
        <taxon>Embryophyta</taxon>
        <taxon>Tracheophyta</taxon>
        <taxon>Spermatophyta</taxon>
        <taxon>Magnoliopsida</taxon>
        <taxon>eudicotyledons</taxon>
        <taxon>Gunneridae</taxon>
        <taxon>Pentapetalae</taxon>
        <taxon>asterids</taxon>
        <taxon>lamiids</taxon>
        <taxon>Lamiales</taxon>
        <taxon>Pedaliaceae</taxon>
        <taxon>Sesamum</taxon>
    </lineage>
</organism>
<dbReference type="InterPro" id="IPR006760">
    <property type="entry name" value="Endosulphine"/>
</dbReference>
<accession>A0AAE2C740</accession>
<dbReference type="Pfam" id="PF04667">
    <property type="entry name" value="Endosulfine"/>
    <property type="match status" value="1"/>
</dbReference>
<reference evidence="4" key="2">
    <citation type="journal article" date="2024" name="Plant">
        <title>Genomic evolution and insights into agronomic trait innovations of Sesamum species.</title>
        <authorList>
            <person name="Miao H."/>
            <person name="Wang L."/>
            <person name="Qu L."/>
            <person name="Liu H."/>
            <person name="Sun Y."/>
            <person name="Le M."/>
            <person name="Wang Q."/>
            <person name="Wei S."/>
            <person name="Zheng Y."/>
            <person name="Lin W."/>
            <person name="Duan Y."/>
            <person name="Cao H."/>
            <person name="Xiong S."/>
            <person name="Wang X."/>
            <person name="Wei L."/>
            <person name="Li C."/>
            <person name="Ma Q."/>
            <person name="Ju M."/>
            <person name="Zhao R."/>
            <person name="Li G."/>
            <person name="Mu C."/>
            <person name="Tian Q."/>
            <person name="Mei H."/>
            <person name="Zhang T."/>
            <person name="Gao T."/>
            <person name="Zhang H."/>
        </authorList>
    </citation>
    <scope>NUCLEOTIDE SEQUENCE</scope>
    <source>
        <strain evidence="4">K16</strain>
    </source>
</reference>
<keyword evidence="5" id="KW-1185">Reference proteome</keyword>
<dbReference type="AlphaFoldDB" id="A0AAE2C740"/>
<dbReference type="Proteomes" id="UP001289374">
    <property type="component" value="Unassembled WGS sequence"/>
</dbReference>
<name>A0AAE2C740_9LAMI</name>
<proteinExistence type="inferred from homology"/>
<evidence type="ECO:0000313" key="5">
    <source>
        <dbReference type="Proteomes" id="UP001289374"/>
    </source>
</evidence>
<comment type="caution">
    <text evidence="4">The sequence shown here is derived from an EMBL/GenBank/DDBJ whole genome shotgun (WGS) entry which is preliminary data.</text>
</comment>
<keyword evidence="3" id="KW-1133">Transmembrane helix</keyword>
<evidence type="ECO:0000256" key="1">
    <source>
        <dbReference type="ARBA" id="ARBA00010520"/>
    </source>
</evidence>
<gene>
    <name evidence="4" type="ORF">Sango_0216800</name>
</gene>
<comment type="similarity">
    <text evidence="1">Belongs to the endosulfine family.</text>
</comment>
<feature type="region of interest" description="Disordered" evidence="2">
    <location>
        <begin position="473"/>
        <end position="505"/>
    </location>
</feature>
<keyword evidence="3" id="KW-0472">Membrane</keyword>
<evidence type="ECO:0000256" key="3">
    <source>
        <dbReference type="SAM" id="Phobius"/>
    </source>
</evidence>
<dbReference type="PANTHER" id="PTHR42938">
    <property type="entry name" value="FORMATE DEHYDROGENASE 1"/>
    <property type="match status" value="1"/>
</dbReference>
<sequence>MDKNEDDMQLSIYKPLTFTGGCLEIRLFYVRIVPCAVDHLPDHLTLRHLRRELGVFLEINGARIPSSDAVSIALRRDRVDKDSSEVTYVTTDSIKISGPVEFEVCEEGKDLDLILCGSLQRADAAAAWSNGSVLENDSKTGWSMDCYVANAIATNGRSTFFQPKIGICSPSIEVYVAGCCSGVPVILTKTILVSPRKKVSRQGMLDAIPEDEEMGKEQRSLSNGLLRQRKLPFMEEDRDDYESDGKVIHNYYTEDMYPGEDGQLSWFNAGVRVGVGIGLGMCLGVGIGVGLLMRSYQATTRSFRRSKILPSCATEETLVWNCSYGILGSYIMSRSRIFSFARPIFWSIYDLEAHLTFQIYFVEMFKSENVYCLVLFMDSSPNDSYETIDEMDCVLQEAVKKKYGGILPKKPPLISKDHERAYFDSADWALGKQGVEKPKGPLEALRPKLQLADPVLFYSTLCAEVSGGLDLLPTQQQTRYRKSPYAPSDGEDGNTPPPEEAATNE</sequence>
<dbReference type="EMBL" id="JACGWL010000001">
    <property type="protein sequence ID" value="KAK4411438.1"/>
    <property type="molecule type" value="Genomic_DNA"/>
</dbReference>
<dbReference type="GO" id="GO:0004617">
    <property type="term" value="F:phosphoglycerate dehydrogenase activity"/>
    <property type="evidence" value="ECO:0007669"/>
    <property type="project" value="TreeGrafter"/>
</dbReference>
<keyword evidence="3" id="KW-0812">Transmembrane</keyword>
<evidence type="ECO:0000313" key="4">
    <source>
        <dbReference type="EMBL" id="KAK4411438.1"/>
    </source>
</evidence>
<reference evidence="4" key="1">
    <citation type="submission" date="2020-06" db="EMBL/GenBank/DDBJ databases">
        <authorList>
            <person name="Li T."/>
            <person name="Hu X."/>
            <person name="Zhang T."/>
            <person name="Song X."/>
            <person name="Zhang H."/>
            <person name="Dai N."/>
            <person name="Sheng W."/>
            <person name="Hou X."/>
            <person name="Wei L."/>
        </authorList>
    </citation>
    <scope>NUCLEOTIDE SEQUENCE</scope>
    <source>
        <strain evidence="4">K16</strain>
        <tissue evidence="4">Leaf</tissue>
    </source>
</reference>
<feature type="transmembrane region" description="Helical" evidence="3">
    <location>
        <begin position="273"/>
        <end position="296"/>
    </location>
</feature>
<evidence type="ECO:0000256" key="2">
    <source>
        <dbReference type="SAM" id="MobiDB-lite"/>
    </source>
</evidence>
<dbReference type="PANTHER" id="PTHR42938:SF19">
    <property type="entry name" value="OS08G0151600 PROTEIN"/>
    <property type="match status" value="1"/>
</dbReference>